<comment type="caution">
    <text evidence="2">The sequence shown here is derived from an EMBL/GenBank/DDBJ whole genome shotgun (WGS) entry which is preliminary data.</text>
</comment>
<dbReference type="CDD" id="cd00761">
    <property type="entry name" value="Glyco_tranf_GTA_type"/>
    <property type="match status" value="1"/>
</dbReference>
<dbReference type="OrthoDB" id="9802649at2"/>
<accession>A0A430ATT3</accession>
<dbReference type="Gene3D" id="3.90.550.10">
    <property type="entry name" value="Spore Coat Polysaccharide Biosynthesis Protein SpsA, Chain A"/>
    <property type="match status" value="1"/>
</dbReference>
<dbReference type="RefSeq" id="WP_126813835.1">
    <property type="nucleotide sequence ID" value="NZ_NGKC01000008.1"/>
</dbReference>
<dbReference type="InterPro" id="IPR001173">
    <property type="entry name" value="Glyco_trans_2-like"/>
</dbReference>
<proteinExistence type="predicted"/>
<dbReference type="PANTHER" id="PTHR22916:SF3">
    <property type="entry name" value="UDP-GLCNAC:BETAGAL BETA-1,3-N-ACETYLGLUCOSAMINYLTRANSFERASE-LIKE PROTEIN 1"/>
    <property type="match status" value="1"/>
</dbReference>
<protein>
    <recommendedName>
        <fullName evidence="1">Glycosyltransferase 2-like domain-containing protein</fullName>
    </recommendedName>
</protein>
<evidence type="ECO:0000313" key="3">
    <source>
        <dbReference type="Proteomes" id="UP000286773"/>
    </source>
</evidence>
<dbReference type="Proteomes" id="UP000286773">
    <property type="component" value="Unassembled WGS sequence"/>
</dbReference>
<keyword evidence="3" id="KW-1185">Reference proteome</keyword>
<organism evidence="2 3">
    <name type="scientific">Vagococcus acidifermentans</name>
    <dbReference type="NCBI Taxonomy" id="564710"/>
    <lineage>
        <taxon>Bacteria</taxon>
        <taxon>Bacillati</taxon>
        <taxon>Bacillota</taxon>
        <taxon>Bacilli</taxon>
        <taxon>Lactobacillales</taxon>
        <taxon>Enterococcaceae</taxon>
        <taxon>Vagococcus</taxon>
    </lineage>
</organism>
<gene>
    <name evidence="2" type="ORF">CBF27_08220</name>
</gene>
<dbReference type="GO" id="GO:0016758">
    <property type="term" value="F:hexosyltransferase activity"/>
    <property type="evidence" value="ECO:0007669"/>
    <property type="project" value="UniProtKB-ARBA"/>
</dbReference>
<evidence type="ECO:0000259" key="1">
    <source>
        <dbReference type="Pfam" id="PF00535"/>
    </source>
</evidence>
<dbReference type="SUPFAM" id="SSF53448">
    <property type="entry name" value="Nucleotide-diphospho-sugar transferases"/>
    <property type="match status" value="1"/>
</dbReference>
<reference evidence="2 3" key="1">
    <citation type="submission" date="2017-05" db="EMBL/GenBank/DDBJ databases">
        <title>Vagococcus spp. assemblies.</title>
        <authorList>
            <person name="Gulvik C.A."/>
        </authorList>
    </citation>
    <scope>NUCLEOTIDE SEQUENCE [LARGE SCALE GENOMIC DNA]</scope>
    <source>
        <strain evidence="2 3">LMG 24798</strain>
    </source>
</reference>
<dbReference type="EMBL" id="NGKC01000008">
    <property type="protein sequence ID" value="RSU11472.1"/>
    <property type="molecule type" value="Genomic_DNA"/>
</dbReference>
<sequence>MQNLISIIMPVYNAEKYVGEAINSVLNQTYLNWELLVVNDGSTDKSVQVIQDYMKTDTRIKFINKKNNEGIASARNSGIKEAEGDYICFLDSDDMWKVTKLEEQLNIMKENSASFSCTSYSIIDEQHNKIGYFRRDQKFYSYEELLHTNFIGCLTVMITSQLMKKNPMPSIKHEDYATWLNILSRNKKVFFIDQHLAIYRKTSGSISSNKFKTIGWTWKIFASQNKLSKFQRVVFFIRYMYYTINKYVNFKRF</sequence>
<dbReference type="Pfam" id="PF00535">
    <property type="entry name" value="Glycos_transf_2"/>
    <property type="match status" value="1"/>
</dbReference>
<name>A0A430ATT3_9ENTE</name>
<evidence type="ECO:0000313" key="2">
    <source>
        <dbReference type="EMBL" id="RSU11472.1"/>
    </source>
</evidence>
<dbReference type="PANTHER" id="PTHR22916">
    <property type="entry name" value="GLYCOSYLTRANSFERASE"/>
    <property type="match status" value="1"/>
</dbReference>
<feature type="domain" description="Glycosyltransferase 2-like" evidence="1">
    <location>
        <begin position="6"/>
        <end position="142"/>
    </location>
</feature>
<dbReference type="InterPro" id="IPR029044">
    <property type="entry name" value="Nucleotide-diphossugar_trans"/>
</dbReference>
<dbReference type="AlphaFoldDB" id="A0A430ATT3"/>